<keyword evidence="8" id="KW-1185">Reference proteome</keyword>
<dbReference type="PANTHER" id="PTHR10010:SF46">
    <property type="entry name" value="SODIUM-DEPENDENT PHOSPHATE TRANSPORT PROTEIN 2B"/>
    <property type="match status" value="1"/>
</dbReference>
<dbReference type="GO" id="GO:0005886">
    <property type="term" value="C:plasma membrane"/>
    <property type="evidence" value="ECO:0007669"/>
    <property type="project" value="UniProtKB-SubCell"/>
</dbReference>
<sequence>MEVDIFREMIVPIIGGLGIFLLGLDFMSNGIQSLAVNKMRALLAKFAGTPVKGVIAGTMITGVLQSSTAMTVMTVGLVNAGVIALRPAISVIMGANVGTTLGNGLIALPLGPLGLLFAGIAALFYVFGKSERMRNIALACMGFGLIFYGLNLMTGGLKPLRNMPEIMGVISSLTADSFVGLLSCVLIAACITALIHSSSATIGIVMGLGAAGVLDWQTAVAFSLGADLGTTITSWMASLNLSKNAKRAAYAHISFNFIGVAVMLPLFFPAMMLLEYVMGFFGGDPAVPVMVDGEATYPLVPVAVGLYSTAFNIFNLCLLFPFVGVFENVLQRIGRTLSEDIEDFSTPRYLSGELSKDLLRAVPAVEAETRRHLEAGALFLAIARGAKHAPSDLNEHHTAVDILNRDIRKFSADLFRDDMPVEQLDLVGSLIEEADFTASLAESLHQVARRVKREEFGSQAMVMVEAGLTRLDAALGRILPLPAGMPVPMMPAGHVQTDPIEVLRNRVLTTGTGISSAERGAILAIFGSIERAELLIDRIEAERRSVNRAEVLEKVRPMFAAPARSDDSTGSFSPVPAE</sequence>
<keyword evidence="4 6" id="KW-1133">Transmembrane helix</keyword>
<dbReference type="RefSeq" id="WP_152827708.1">
    <property type="nucleotide sequence ID" value="NZ_WHUT02000009.1"/>
</dbReference>
<reference evidence="7" key="1">
    <citation type="submission" date="2020-05" db="EMBL/GenBank/DDBJ databases">
        <title>Fertoebacter nigrum gen. nov., sp. nov., a new member of the family Rhodobacteraceae.</title>
        <authorList>
            <person name="Szuroczki S."/>
            <person name="Abbaszade G."/>
            <person name="Buni D."/>
            <person name="Schumann P."/>
            <person name="Toth E."/>
        </authorList>
    </citation>
    <scope>NUCLEOTIDE SEQUENCE</scope>
    <source>
        <strain evidence="7">RG-N-1a</strain>
    </source>
</reference>
<evidence type="ECO:0000256" key="4">
    <source>
        <dbReference type="ARBA" id="ARBA00022989"/>
    </source>
</evidence>
<feature type="transmembrane region" description="Helical" evidence="6">
    <location>
        <begin position="304"/>
        <end position="326"/>
    </location>
</feature>
<name>A0A8X8H4W9_9RHOB</name>
<feature type="transmembrane region" description="Helical" evidence="6">
    <location>
        <begin position="12"/>
        <end position="31"/>
    </location>
</feature>
<proteinExistence type="predicted"/>
<feature type="transmembrane region" description="Helical" evidence="6">
    <location>
        <begin position="173"/>
        <end position="196"/>
    </location>
</feature>
<protein>
    <submittedName>
        <fullName evidence="7">Na/Pi cotransporter family protein</fullName>
    </submittedName>
</protein>
<dbReference type="AlphaFoldDB" id="A0A8X8H4W9"/>
<accession>A0A8X8H4W9</accession>
<dbReference type="Proteomes" id="UP000484076">
    <property type="component" value="Unassembled WGS sequence"/>
</dbReference>
<feature type="transmembrane region" description="Helical" evidence="6">
    <location>
        <begin position="133"/>
        <end position="152"/>
    </location>
</feature>
<dbReference type="PANTHER" id="PTHR10010">
    <property type="entry name" value="SOLUTE CARRIER FAMILY 34 SODIUM PHOSPHATE , MEMBER 2-RELATED"/>
    <property type="match status" value="1"/>
</dbReference>
<gene>
    <name evidence="7" type="ORF">GEU84_014890</name>
</gene>
<evidence type="ECO:0000313" key="7">
    <source>
        <dbReference type="EMBL" id="NUB45683.1"/>
    </source>
</evidence>
<evidence type="ECO:0000313" key="8">
    <source>
        <dbReference type="Proteomes" id="UP000484076"/>
    </source>
</evidence>
<feature type="transmembrane region" description="Helical" evidence="6">
    <location>
        <begin position="70"/>
        <end position="93"/>
    </location>
</feature>
<dbReference type="EMBL" id="WHUT02000009">
    <property type="protein sequence ID" value="NUB45683.1"/>
    <property type="molecule type" value="Genomic_DNA"/>
</dbReference>
<feature type="transmembrane region" description="Helical" evidence="6">
    <location>
        <begin position="43"/>
        <end position="64"/>
    </location>
</feature>
<keyword evidence="5 6" id="KW-0472">Membrane</keyword>
<evidence type="ECO:0000256" key="2">
    <source>
        <dbReference type="ARBA" id="ARBA00022475"/>
    </source>
</evidence>
<feature type="transmembrane region" description="Helical" evidence="6">
    <location>
        <begin position="105"/>
        <end position="127"/>
    </location>
</feature>
<feature type="transmembrane region" description="Helical" evidence="6">
    <location>
        <begin position="216"/>
        <end position="237"/>
    </location>
</feature>
<dbReference type="Pfam" id="PF02690">
    <property type="entry name" value="Na_Pi_cotrans"/>
    <property type="match status" value="2"/>
</dbReference>
<evidence type="ECO:0000256" key="5">
    <source>
        <dbReference type="ARBA" id="ARBA00023136"/>
    </source>
</evidence>
<dbReference type="InterPro" id="IPR003841">
    <property type="entry name" value="Na/Pi_transpt"/>
</dbReference>
<evidence type="ECO:0000256" key="1">
    <source>
        <dbReference type="ARBA" id="ARBA00004651"/>
    </source>
</evidence>
<dbReference type="GO" id="GO:0044341">
    <property type="term" value="P:sodium-dependent phosphate transport"/>
    <property type="evidence" value="ECO:0007669"/>
    <property type="project" value="InterPro"/>
</dbReference>
<evidence type="ECO:0000256" key="6">
    <source>
        <dbReference type="SAM" id="Phobius"/>
    </source>
</evidence>
<evidence type="ECO:0000256" key="3">
    <source>
        <dbReference type="ARBA" id="ARBA00022692"/>
    </source>
</evidence>
<comment type="subcellular location">
    <subcellularLocation>
        <location evidence="1">Cell membrane</location>
        <topology evidence="1">Multi-pass membrane protein</topology>
    </subcellularLocation>
</comment>
<dbReference type="GO" id="GO:0005436">
    <property type="term" value="F:sodium:phosphate symporter activity"/>
    <property type="evidence" value="ECO:0007669"/>
    <property type="project" value="InterPro"/>
</dbReference>
<dbReference type="NCBIfam" id="NF037997">
    <property type="entry name" value="Na_Pi_symport"/>
    <property type="match status" value="1"/>
</dbReference>
<organism evidence="7 8">
    <name type="scientific">Fertoeibacter niger</name>
    <dbReference type="NCBI Taxonomy" id="2656921"/>
    <lineage>
        <taxon>Bacteria</taxon>
        <taxon>Pseudomonadati</taxon>
        <taxon>Pseudomonadota</taxon>
        <taxon>Alphaproteobacteria</taxon>
        <taxon>Rhodobacterales</taxon>
        <taxon>Paracoccaceae</taxon>
        <taxon>Fertoeibacter</taxon>
    </lineage>
</organism>
<comment type="caution">
    <text evidence="7">The sequence shown here is derived from an EMBL/GenBank/DDBJ whole genome shotgun (WGS) entry which is preliminary data.</text>
</comment>
<feature type="transmembrane region" description="Helical" evidence="6">
    <location>
        <begin position="249"/>
        <end position="268"/>
    </location>
</feature>
<keyword evidence="3 6" id="KW-0812">Transmembrane</keyword>
<keyword evidence="2" id="KW-1003">Cell membrane</keyword>